<evidence type="ECO:0000313" key="10">
    <source>
        <dbReference type="Proteomes" id="UP000466442"/>
    </source>
</evidence>
<keyword evidence="6" id="KW-0539">Nucleus</keyword>
<dbReference type="Proteomes" id="UP000466442">
    <property type="component" value="Unassembled WGS sequence"/>
</dbReference>
<sequence>MPPKKKAQNDSDSDTSDVSLNSDDGGKKQPAKKAKTDSKSKSSSSTGDSDEKVFELGGNKRVTVREFRGKLYVDIREFYCDKNSGDMKPGKKGVSLPVNLWRKLCDVREEIDEAIKNS</sequence>
<evidence type="ECO:0000256" key="4">
    <source>
        <dbReference type="ARBA" id="ARBA00023125"/>
    </source>
</evidence>
<dbReference type="GO" id="GO:0005634">
    <property type="term" value="C:nucleus"/>
    <property type="evidence" value="ECO:0007669"/>
    <property type="project" value="UniProtKB-SubCell"/>
</dbReference>
<evidence type="ECO:0000256" key="5">
    <source>
        <dbReference type="ARBA" id="ARBA00023163"/>
    </source>
</evidence>
<dbReference type="Gene3D" id="2.30.31.10">
    <property type="entry name" value="Transcriptional Coactivator Pc4, Chain A"/>
    <property type="match status" value="1"/>
</dbReference>
<feature type="domain" description="Transcriptional coactivator p15 (PC4) C-terminal" evidence="8">
    <location>
        <begin position="54"/>
        <end position="106"/>
    </location>
</feature>
<evidence type="ECO:0000256" key="7">
    <source>
        <dbReference type="SAM" id="MobiDB-lite"/>
    </source>
</evidence>
<dbReference type="GO" id="GO:0003677">
    <property type="term" value="F:DNA binding"/>
    <property type="evidence" value="ECO:0007669"/>
    <property type="project" value="UniProtKB-KW"/>
</dbReference>
<gene>
    <name evidence="9" type="ORF">GE061_001808</name>
</gene>
<proteinExistence type="inferred from homology"/>
<keyword evidence="3" id="KW-0805">Transcription regulation</keyword>
<keyword evidence="10" id="KW-1185">Reference proteome</keyword>
<protein>
    <recommendedName>
        <fullName evidence="8">Transcriptional coactivator p15 (PC4) C-terminal domain-containing protein</fullName>
    </recommendedName>
</protein>
<dbReference type="Pfam" id="PF02229">
    <property type="entry name" value="PC4"/>
    <property type="match status" value="1"/>
</dbReference>
<accession>A0A8S9X3C6</accession>
<dbReference type="InterPro" id="IPR003173">
    <property type="entry name" value="PC4_C"/>
</dbReference>
<name>A0A8S9X3C6_APOLU</name>
<comment type="subcellular location">
    <subcellularLocation>
        <location evidence="1">Nucleus</location>
    </subcellularLocation>
</comment>
<dbReference type="AlphaFoldDB" id="A0A8S9X3C6"/>
<comment type="similarity">
    <text evidence="2">Belongs to the transcriptional coactivator PC4 family.</text>
</comment>
<evidence type="ECO:0000256" key="1">
    <source>
        <dbReference type="ARBA" id="ARBA00004123"/>
    </source>
</evidence>
<dbReference type="PANTHER" id="PTHR13215">
    <property type="entry name" value="RNA POLYMERASE II TRANSCRIPTIONAL COACTIVATOR"/>
    <property type="match status" value="1"/>
</dbReference>
<evidence type="ECO:0000256" key="6">
    <source>
        <dbReference type="ARBA" id="ARBA00023242"/>
    </source>
</evidence>
<evidence type="ECO:0000256" key="3">
    <source>
        <dbReference type="ARBA" id="ARBA00023015"/>
    </source>
</evidence>
<evidence type="ECO:0000313" key="9">
    <source>
        <dbReference type="EMBL" id="KAF6203477.1"/>
    </source>
</evidence>
<dbReference type="EMBL" id="WIXP02000010">
    <property type="protein sequence ID" value="KAF6203477.1"/>
    <property type="molecule type" value="Genomic_DNA"/>
</dbReference>
<dbReference type="InterPro" id="IPR045125">
    <property type="entry name" value="Sub1/Tcp4-like"/>
</dbReference>
<dbReference type="GO" id="GO:0060261">
    <property type="term" value="P:positive regulation of transcription initiation by RNA polymerase II"/>
    <property type="evidence" value="ECO:0007669"/>
    <property type="project" value="InterPro"/>
</dbReference>
<evidence type="ECO:0000256" key="2">
    <source>
        <dbReference type="ARBA" id="ARBA00009001"/>
    </source>
</evidence>
<evidence type="ECO:0000259" key="8">
    <source>
        <dbReference type="Pfam" id="PF02229"/>
    </source>
</evidence>
<keyword evidence="4" id="KW-0238">DNA-binding</keyword>
<feature type="region of interest" description="Disordered" evidence="7">
    <location>
        <begin position="1"/>
        <end position="57"/>
    </location>
</feature>
<keyword evidence="5" id="KW-0804">Transcription</keyword>
<dbReference type="OrthoDB" id="2505440at2759"/>
<dbReference type="InterPro" id="IPR009044">
    <property type="entry name" value="ssDNA-bd_transcriptional_reg"/>
</dbReference>
<dbReference type="SUPFAM" id="SSF54447">
    <property type="entry name" value="ssDNA-binding transcriptional regulator domain"/>
    <property type="match status" value="1"/>
</dbReference>
<dbReference type="GO" id="GO:0003713">
    <property type="term" value="F:transcription coactivator activity"/>
    <property type="evidence" value="ECO:0007669"/>
    <property type="project" value="InterPro"/>
</dbReference>
<reference evidence="9" key="1">
    <citation type="journal article" date="2021" name="Mol. Ecol. Resour.">
        <title>Apolygus lucorum genome provides insights into omnivorousness and mesophyll feeding.</title>
        <authorList>
            <person name="Liu Y."/>
            <person name="Liu H."/>
            <person name="Wang H."/>
            <person name="Huang T."/>
            <person name="Liu B."/>
            <person name="Yang B."/>
            <person name="Yin L."/>
            <person name="Li B."/>
            <person name="Zhang Y."/>
            <person name="Zhang S."/>
            <person name="Jiang F."/>
            <person name="Zhang X."/>
            <person name="Ren Y."/>
            <person name="Wang B."/>
            <person name="Wang S."/>
            <person name="Lu Y."/>
            <person name="Wu K."/>
            <person name="Fan W."/>
            <person name="Wang G."/>
        </authorList>
    </citation>
    <scope>NUCLEOTIDE SEQUENCE</scope>
    <source>
        <strain evidence="9">12Hb</strain>
    </source>
</reference>
<organism evidence="9 10">
    <name type="scientific">Apolygus lucorum</name>
    <name type="common">Small green plant bug</name>
    <name type="synonym">Lygocoris lucorum</name>
    <dbReference type="NCBI Taxonomy" id="248454"/>
    <lineage>
        <taxon>Eukaryota</taxon>
        <taxon>Metazoa</taxon>
        <taxon>Ecdysozoa</taxon>
        <taxon>Arthropoda</taxon>
        <taxon>Hexapoda</taxon>
        <taxon>Insecta</taxon>
        <taxon>Pterygota</taxon>
        <taxon>Neoptera</taxon>
        <taxon>Paraneoptera</taxon>
        <taxon>Hemiptera</taxon>
        <taxon>Heteroptera</taxon>
        <taxon>Panheteroptera</taxon>
        <taxon>Cimicomorpha</taxon>
        <taxon>Miridae</taxon>
        <taxon>Mirini</taxon>
        <taxon>Apolygus</taxon>
    </lineage>
</organism>
<comment type="caution">
    <text evidence="9">The sequence shown here is derived from an EMBL/GenBank/DDBJ whole genome shotgun (WGS) entry which is preliminary data.</text>
</comment>